<dbReference type="RefSeq" id="WP_085481212.1">
    <property type="nucleotide sequence ID" value="NZ_FXAT01000002.1"/>
</dbReference>
<keyword evidence="2" id="KW-1185">Reference proteome</keyword>
<dbReference type="AlphaFoldDB" id="A0A1X7J0T3"/>
<gene>
    <name evidence="1" type="ORF">SAMN06265784_10228</name>
</gene>
<proteinExistence type="predicted"/>
<organism evidence="1 2">
    <name type="scientific">Paraburkholderia susongensis</name>
    <dbReference type="NCBI Taxonomy" id="1515439"/>
    <lineage>
        <taxon>Bacteria</taxon>
        <taxon>Pseudomonadati</taxon>
        <taxon>Pseudomonadota</taxon>
        <taxon>Betaproteobacteria</taxon>
        <taxon>Burkholderiales</taxon>
        <taxon>Burkholderiaceae</taxon>
        <taxon>Paraburkholderia</taxon>
    </lineage>
</organism>
<dbReference type="Proteomes" id="UP000193228">
    <property type="component" value="Unassembled WGS sequence"/>
</dbReference>
<evidence type="ECO:0000313" key="1">
    <source>
        <dbReference type="EMBL" id="SMG20933.1"/>
    </source>
</evidence>
<dbReference type="EMBL" id="FXAT01000002">
    <property type="protein sequence ID" value="SMG20933.1"/>
    <property type="molecule type" value="Genomic_DNA"/>
</dbReference>
<protein>
    <submittedName>
        <fullName evidence="1">Uncharacterized protein</fullName>
    </submittedName>
</protein>
<dbReference type="STRING" id="1515439.SAMN06265784_10228"/>
<sequence length="258" mass="28719">MSQSVFEMHSVELFCQRPLGARYVICDEWHYEAALRKAAYLGKARAETQEFLSISQLNRREWERDLDLLRSIMKRHWLTFHDVRDRNPDTDGWWIINALLAEVRRGSLLAVKGPRADLFPPPDSTPLRRLAARSVQYDPATWQAQLRAARAAKAGGSSGEGLPDAAATVVGTQVGDRHASTSLADAAPFEMGDSVSRGNVLTMAVRGVSEAEEAECDAMYEARMTYCSALSKMYGGDARTYLACKQQAFADYQACRGY</sequence>
<reference evidence="2" key="1">
    <citation type="submission" date="2017-04" db="EMBL/GenBank/DDBJ databases">
        <authorList>
            <person name="Varghese N."/>
            <person name="Submissions S."/>
        </authorList>
    </citation>
    <scope>NUCLEOTIDE SEQUENCE [LARGE SCALE GENOMIC DNA]</scope>
    <source>
        <strain evidence="2">LMG 29540</strain>
    </source>
</reference>
<name>A0A1X7J0T3_9BURK</name>
<accession>A0A1X7J0T3</accession>
<evidence type="ECO:0000313" key="2">
    <source>
        <dbReference type="Proteomes" id="UP000193228"/>
    </source>
</evidence>